<sequence length="444" mass="47751">MSADTEREEAALLGALLLEPAMLADVVRILDKEAFSDATNAAIFAELVAMFDAGEAIDIFTVARRPNVLSAFKGDKAQARVHIVDLTQQVASGKDVTAHAMIIAQEAVRRRIARFAANLTAYVADSSRDVGHIIGYACNQIDAITQSAVTGGNMISLGDAIRQEMANVEERSRNFKAGTPSGIATGLNALDNITGGWQRGQLIVLGGRPAMGKTAILQHFVLAAARQGTPVCWFSLEMSASELAGRIMAGQSGVSKGRIKVGDLTSDDWKRLEVSAGNTSTLPILINDAANLTMRDIRSQVIPLSKQGRCGMVVIDYLQLLQPSGRNTSREQEVAGISRAAKLLAKELSVPVVLLAQLSRQVEARADKTPILSDLRESGAIEQDADMVLFVDRPEMRGEHFVADGIPAENAGRLIVAKHRNGQTGIILFRHNGAMTRVEDYPEF</sequence>
<comment type="caution">
    <text evidence="13">The sequence shown here is derived from an EMBL/GenBank/DDBJ whole genome shotgun (WGS) entry which is preliminary data.</text>
</comment>
<dbReference type="Gene3D" id="1.10.860.10">
    <property type="entry name" value="DNAb Helicase, Chain A"/>
    <property type="match status" value="1"/>
</dbReference>
<organism evidence="13 14">
    <name type="scientific">Candidatus Tidjanibacter faecipullorum</name>
    <dbReference type="NCBI Taxonomy" id="2838766"/>
    <lineage>
        <taxon>Bacteria</taxon>
        <taxon>Pseudomonadati</taxon>
        <taxon>Bacteroidota</taxon>
        <taxon>Bacteroidia</taxon>
        <taxon>Bacteroidales</taxon>
        <taxon>Rikenellaceae</taxon>
        <taxon>Tidjanibacter</taxon>
    </lineage>
</organism>
<accession>A0A9D2DEK0</accession>
<dbReference type="GO" id="GO:0016787">
    <property type="term" value="F:hydrolase activity"/>
    <property type="evidence" value="ECO:0007669"/>
    <property type="project" value="UniProtKB-KW"/>
</dbReference>
<reference evidence="13" key="1">
    <citation type="journal article" date="2021" name="PeerJ">
        <title>Extensive microbial diversity within the chicken gut microbiome revealed by metagenomics and culture.</title>
        <authorList>
            <person name="Gilroy R."/>
            <person name="Ravi A."/>
            <person name="Getino M."/>
            <person name="Pursley I."/>
            <person name="Horton D.L."/>
            <person name="Alikhan N.F."/>
            <person name="Baker D."/>
            <person name="Gharbi K."/>
            <person name="Hall N."/>
            <person name="Watson M."/>
            <person name="Adriaenssens E.M."/>
            <person name="Foster-Nyarko E."/>
            <person name="Jarju S."/>
            <person name="Secka A."/>
            <person name="Antonio M."/>
            <person name="Oren A."/>
            <person name="Chaudhuri R.R."/>
            <person name="La Ragione R."/>
            <person name="Hildebrand F."/>
            <person name="Pallen M.J."/>
        </authorList>
    </citation>
    <scope>NUCLEOTIDE SEQUENCE</scope>
    <source>
        <strain evidence="13">ChiHjej11B10-19426</strain>
    </source>
</reference>
<evidence type="ECO:0000259" key="12">
    <source>
        <dbReference type="PROSITE" id="PS51199"/>
    </source>
</evidence>
<reference evidence="13" key="2">
    <citation type="submission" date="2021-04" db="EMBL/GenBank/DDBJ databases">
        <authorList>
            <person name="Gilroy R."/>
        </authorList>
    </citation>
    <scope>NUCLEOTIDE SEQUENCE</scope>
    <source>
        <strain evidence="13">ChiHjej11B10-19426</strain>
    </source>
</reference>
<dbReference type="PROSITE" id="PS51199">
    <property type="entry name" value="SF4_HELICASE"/>
    <property type="match status" value="1"/>
</dbReference>
<keyword evidence="7" id="KW-0067">ATP-binding</keyword>
<evidence type="ECO:0000256" key="8">
    <source>
        <dbReference type="ARBA" id="ARBA00023125"/>
    </source>
</evidence>
<dbReference type="CDD" id="cd00984">
    <property type="entry name" value="DnaB_C"/>
    <property type="match status" value="1"/>
</dbReference>
<dbReference type="AlphaFoldDB" id="A0A9D2DEK0"/>
<keyword evidence="4" id="KW-0547">Nucleotide-binding</keyword>
<keyword evidence="8" id="KW-0238">DNA-binding</keyword>
<dbReference type="PANTHER" id="PTHR30153">
    <property type="entry name" value="REPLICATIVE DNA HELICASE DNAB"/>
    <property type="match status" value="1"/>
</dbReference>
<dbReference type="EC" id="5.6.2.3" evidence="10"/>
<dbReference type="GO" id="GO:0005524">
    <property type="term" value="F:ATP binding"/>
    <property type="evidence" value="ECO:0007669"/>
    <property type="project" value="UniProtKB-KW"/>
</dbReference>
<protein>
    <recommendedName>
        <fullName evidence="10">DNA 5'-3' helicase</fullName>
        <ecNumber evidence="10">5.6.2.3</ecNumber>
    </recommendedName>
</protein>
<keyword evidence="5" id="KW-0378">Hydrolase</keyword>
<keyword evidence="3" id="KW-0235">DNA replication</keyword>
<dbReference type="InterPro" id="IPR036185">
    <property type="entry name" value="DNA_heli_DnaB-like_N_sf"/>
</dbReference>
<dbReference type="GO" id="GO:0006269">
    <property type="term" value="P:DNA replication, synthesis of primer"/>
    <property type="evidence" value="ECO:0007669"/>
    <property type="project" value="UniProtKB-KW"/>
</dbReference>
<keyword evidence="9" id="KW-0413">Isomerase</keyword>
<dbReference type="InterPro" id="IPR027417">
    <property type="entry name" value="P-loop_NTPase"/>
</dbReference>
<dbReference type="SUPFAM" id="SSF52540">
    <property type="entry name" value="P-loop containing nucleoside triphosphate hydrolases"/>
    <property type="match status" value="1"/>
</dbReference>
<evidence type="ECO:0000313" key="14">
    <source>
        <dbReference type="Proteomes" id="UP000824014"/>
    </source>
</evidence>
<dbReference type="GO" id="GO:0043139">
    <property type="term" value="F:5'-3' DNA helicase activity"/>
    <property type="evidence" value="ECO:0007669"/>
    <property type="project" value="UniProtKB-EC"/>
</dbReference>
<feature type="domain" description="SF4 helicase" evidence="12">
    <location>
        <begin position="176"/>
        <end position="444"/>
    </location>
</feature>
<evidence type="ECO:0000256" key="1">
    <source>
        <dbReference type="ARBA" id="ARBA00008428"/>
    </source>
</evidence>
<name>A0A9D2DEK0_9BACT</name>
<evidence type="ECO:0000256" key="9">
    <source>
        <dbReference type="ARBA" id="ARBA00023235"/>
    </source>
</evidence>
<dbReference type="PANTHER" id="PTHR30153:SF2">
    <property type="entry name" value="REPLICATIVE DNA HELICASE"/>
    <property type="match status" value="1"/>
</dbReference>
<evidence type="ECO:0000256" key="7">
    <source>
        <dbReference type="ARBA" id="ARBA00022840"/>
    </source>
</evidence>
<keyword evidence="2" id="KW-0639">Primosome</keyword>
<dbReference type="GO" id="GO:0003677">
    <property type="term" value="F:DNA binding"/>
    <property type="evidence" value="ECO:0007669"/>
    <property type="project" value="UniProtKB-KW"/>
</dbReference>
<evidence type="ECO:0000256" key="3">
    <source>
        <dbReference type="ARBA" id="ARBA00022705"/>
    </source>
</evidence>
<evidence type="ECO:0000256" key="10">
    <source>
        <dbReference type="ARBA" id="ARBA00044969"/>
    </source>
</evidence>
<dbReference type="Pfam" id="PF03796">
    <property type="entry name" value="DnaB_C"/>
    <property type="match status" value="1"/>
</dbReference>
<evidence type="ECO:0000256" key="11">
    <source>
        <dbReference type="ARBA" id="ARBA00048954"/>
    </source>
</evidence>
<dbReference type="Proteomes" id="UP000824014">
    <property type="component" value="Unassembled WGS sequence"/>
</dbReference>
<evidence type="ECO:0000256" key="2">
    <source>
        <dbReference type="ARBA" id="ARBA00022515"/>
    </source>
</evidence>
<dbReference type="EMBL" id="DXCC01000021">
    <property type="protein sequence ID" value="HIZ15551.1"/>
    <property type="molecule type" value="Genomic_DNA"/>
</dbReference>
<dbReference type="GO" id="GO:0005829">
    <property type="term" value="C:cytosol"/>
    <property type="evidence" value="ECO:0007669"/>
    <property type="project" value="TreeGrafter"/>
</dbReference>
<dbReference type="InterPro" id="IPR007694">
    <property type="entry name" value="DNA_helicase_DnaB-like_C"/>
</dbReference>
<dbReference type="InterPro" id="IPR016136">
    <property type="entry name" value="DNA_helicase_N/primase_C"/>
</dbReference>
<evidence type="ECO:0000313" key="13">
    <source>
        <dbReference type="EMBL" id="HIZ15551.1"/>
    </source>
</evidence>
<evidence type="ECO:0000256" key="4">
    <source>
        <dbReference type="ARBA" id="ARBA00022741"/>
    </source>
</evidence>
<keyword evidence="6 13" id="KW-0347">Helicase</keyword>
<gene>
    <name evidence="13" type="ORF">H9816_06540</name>
</gene>
<evidence type="ECO:0000256" key="6">
    <source>
        <dbReference type="ARBA" id="ARBA00022806"/>
    </source>
</evidence>
<comment type="similarity">
    <text evidence="1">Belongs to the helicase family. DnaB subfamily.</text>
</comment>
<proteinExistence type="inferred from homology"/>
<dbReference type="Gene3D" id="3.40.50.300">
    <property type="entry name" value="P-loop containing nucleotide triphosphate hydrolases"/>
    <property type="match status" value="1"/>
</dbReference>
<dbReference type="InterPro" id="IPR007693">
    <property type="entry name" value="DNA_helicase_DnaB-like_N"/>
</dbReference>
<evidence type="ECO:0000256" key="5">
    <source>
        <dbReference type="ARBA" id="ARBA00022801"/>
    </source>
</evidence>
<comment type="catalytic activity">
    <reaction evidence="11">
        <text>ATP + H2O = ADP + phosphate + H(+)</text>
        <dbReference type="Rhea" id="RHEA:13065"/>
        <dbReference type="ChEBI" id="CHEBI:15377"/>
        <dbReference type="ChEBI" id="CHEBI:15378"/>
        <dbReference type="ChEBI" id="CHEBI:30616"/>
        <dbReference type="ChEBI" id="CHEBI:43474"/>
        <dbReference type="ChEBI" id="CHEBI:456216"/>
        <dbReference type="EC" id="5.6.2.3"/>
    </reaction>
</comment>
<dbReference type="GO" id="GO:1990077">
    <property type="term" value="C:primosome complex"/>
    <property type="evidence" value="ECO:0007669"/>
    <property type="project" value="UniProtKB-KW"/>
</dbReference>
<dbReference type="Pfam" id="PF00772">
    <property type="entry name" value="DnaB"/>
    <property type="match status" value="1"/>
</dbReference>
<dbReference type="SUPFAM" id="SSF48024">
    <property type="entry name" value="N-terminal domain of DnaB helicase"/>
    <property type="match status" value="1"/>
</dbReference>